<dbReference type="PROSITE" id="PS50929">
    <property type="entry name" value="ABC_TM1F"/>
    <property type="match status" value="1"/>
</dbReference>
<gene>
    <name evidence="11" type="ORF">IAD46_00120</name>
</gene>
<feature type="transmembrane region" description="Helical" evidence="8">
    <location>
        <begin position="131"/>
        <end position="157"/>
    </location>
</feature>
<name>A0A9D1KIE8_9MOLU</name>
<dbReference type="InterPro" id="IPR003439">
    <property type="entry name" value="ABC_transporter-like_ATP-bd"/>
</dbReference>
<dbReference type="CDD" id="cd03228">
    <property type="entry name" value="ABCC_MRP_Like"/>
    <property type="match status" value="1"/>
</dbReference>
<keyword evidence="6 8" id="KW-1133">Transmembrane helix</keyword>
<dbReference type="InterPro" id="IPR003593">
    <property type="entry name" value="AAA+_ATPase"/>
</dbReference>
<evidence type="ECO:0000313" key="11">
    <source>
        <dbReference type="EMBL" id="HIT49412.1"/>
    </source>
</evidence>
<feature type="domain" description="ABC transmembrane type-1" evidence="10">
    <location>
        <begin position="25"/>
        <end position="309"/>
    </location>
</feature>
<dbReference type="Gene3D" id="3.40.50.300">
    <property type="entry name" value="P-loop containing nucleotide triphosphate hydrolases"/>
    <property type="match status" value="1"/>
</dbReference>
<feature type="domain" description="ABC transporter" evidence="9">
    <location>
        <begin position="340"/>
        <end position="576"/>
    </location>
</feature>
<evidence type="ECO:0000256" key="4">
    <source>
        <dbReference type="ARBA" id="ARBA00022741"/>
    </source>
</evidence>
<reference evidence="11" key="2">
    <citation type="journal article" date="2021" name="PeerJ">
        <title>Extensive microbial diversity within the chicken gut microbiome revealed by metagenomics and culture.</title>
        <authorList>
            <person name="Gilroy R."/>
            <person name="Ravi A."/>
            <person name="Getino M."/>
            <person name="Pursley I."/>
            <person name="Horton D.L."/>
            <person name="Alikhan N.F."/>
            <person name="Baker D."/>
            <person name="Gharbi K."/>
            <person name="Hall N."/>
            <person name="Watson M."/>
            <person name="Adriaenssens E.M."/>
            <person name="Foster-Nyarko E."/>
            <person name="Jarju S."/>
            <person name="Secka A."/>
            <person name="Antonio M."/>
            <person name="Oren A."/>
            <person name="Chaudhuri R.R."/>
            <person name="La Ragione R."/>
            <person name="Hildebrand F."/>
            <person name="Pallen M.J."/>
        </authorList>
    </citation>
    <scope>NUCLEOTIDE SEQUENCE</scope>
    <source>
        <strain evidence="11">ChiW17-6978</strain>
    </source>
</reference>
<dbReference type="InterPro" id="IPR011527">
    <property type="entry name" value="ABC1_TM_dom"/>
</dbReference>
<feature type="transmembrane region" description="Helical" evidence="8">
    <location>
        <begin position="163"/>
        <end position="183"/>
    </location>
</feature>
<dbReference type="GO" id="GO:0005886">
    <property type="term" value="C:plasma membrane"/>
    <property type="evidence" value="ECO:0007669"/>
    <property type="project" value="UniProtKB-SubCell"/>
</dbReference>
<dbReference type="PANTHER" id="PTHR24221">
    <property type="entry name" value="ATP-BINDING CASSETTE SUB-FAMILY B"/>
    <property type="match status" value="1"/>
</dbReference>
<evidence type="ECO:0000256" key="1">
    <source>
        <dbReference type="ARBA" id="ARBA00004651"/>
    </source>
</evidence>
<evidence type="ECO:0000259" key="9">
    <source>
        <dbReference type="PROSITE" id="PS50893"/>
    </source>
</evidence>
<comment type="subcellular location">
    <subcellularLocation>
        <location evidence="1">Cell membrane</location>
        <topology evidence="1">Multi-pass membrane protein</topology>
    </subcellularLocation>
</comment>
<keyword evidence="7 8" id="KW-0472">Membrane</keyword>
<proteinExistence type="inferred from homology"/>
<dbReference type="Gene3D" id="1.20.1560.10">
    <property type="entry name" value="ABC transporter type 1, transmembrane domain"/>
    <property type="match status" value="1"/>
</dbReference>
<dbReference type="PROSITE" id="PS50893">
    <property type="entry name" value="ABC_TRANSPORTER_2"/>
    <property type="match status" value="1"/>
</dbReference>
<dbReference type="Pfam" id="PF00005">
    <property type="entry name" value="ABC_tran"/>
    <property type="match status" value="1"/>
</dbReference>
<evidence type="ECO:0000256" key="3">
    <source>
        <dbReference type="ARBA" id="ARBA00022692"/>
    </source>
</evidence>
<dbReference type="InterPro" id="IPR027417">
    <property type="entry name" value="P-loop_NTPase"/>
</dbReference>
<comment type="similarity">
    <text evidence="2">Belongs to the ABC transporter superfamily.</text>
</comment>
<feature type="transmembrane region" description="Helical" evidence="8">
    <location>
        <begin position="64"/>
        <end position="84"/>
    </location>
</feature>
<dbReference type="GO" id="GO:0005524">
    <property type="term" value="F:ATP binding"/>
    <property type="evidence" value="ECO:0007669"/>
    <property type="project" value="UniProtKB-KW"/>
</dbReference>
<feature type="transmembrane region" description="Helical" evidence="8">
    <location>
        <begin position="21"/>
        <end position="44"/>
    </location>
</feature>
<dbReference type="SUPFAM" id="SSF52540">
    <property type="entry name" value="P-loop containing nucleoside triphosphate hydrolases"/>
    <property type="match status" value="1"/>
</dbReference>
<evidence type="ECO:0000256" key="7">
    <source>
        <dbReference type="ARBA" id="ARBA00023136"/>
    </source>
</evidence>
<organism evidence="11 12">
    <name type="scientific">Candidatus Pelethenecus faecipullorum</name>
    <dbReference type="NCBI Taxonomy" id="2840900"/>
    <lineage>
        <taxon>Bacteria</taxon>
        <taxon>Bacillati</taxon>
        <taxon>Mycoplasmatota</taxon>
        <taxon>Mollicutes</taxon>
        <taxon>Candidatus Pelethenecus</taxon>
    </lineage>
</organism>
<evidence type="ECO:0000256" key="6">
    <source>
        <dbReference type="ARBA" id="ARBA00022989"/>
    </source>
</evidence>
<feature type="transmembrane region" description="Helical" evidence="8">
    <location>
        <begin position="247"/>
        <end position="269"/>
    </location>
</feature>
<dbReference type="SMART" id="SM00382">
    <property type="entry name" value="AAA"/>
    <property type="match status" value="1"/>
</dbReference>
<keyword evidence="5 11" id="KW-0067">ATP-binding</keyword>
<dbReference type="GO" id="GO:0016887">
    <property type="term" value="F:ATP hydrolysis activity"/>
    <property type="evidence" value="ECO:0007669"/>
    <property type="project" value="InterPro"/>
</dbReference>
<evidence type="ECO:0000259" key="10">
    <source>
        <dbReference type="PROSITE" id="PS50929"/>
    </source>
</evidence>
<dbReference type="AlphaFoldDB" id="A0A9D1KIE8"/>
<dbReference type="EMBL" id="DVLF01000004">
    <property type="protein sequence ID" value="HIT49412.1"/>
    <property type="molecule type" value="Genomic_DNA"/>
</dbReference>
<sequence length="587" mass="66538">MKKTNKVLFPFLKFAYRLYPLYFYILLLYALVSSATTIFGAYTISLIIEALETKLYTEAVVRGIWLVGIEIVLSFLTKLTNYWLQVHRQKMEEKINQTIAEKIMMFPFSYLEDPYYLELKKNAQMGINNMGAIYSLLTNSAKAISSVFSLIGLGAVIVLFDPILLVVLAAGILLNLLLVVASVKTQVRIYQKLLPINYQYGYYMDTLMNDKNSKDFRLQSIYRLMMDKFVCLGKETNRYFIQVQTKFALFSSLIYLTQYLQMAFVYIFVGINTIVKRLPVAQFSLTVSAAISFTEGVSSLISASGDFIRSIEYIKPMVELMAVSPQNHPGKRKLEEIETITFDHVTFRYPNTTQDILKDVSFTVGKNEKISIVGLNGAGKTTIVKLICGLYEPSEGQLKINGIPLFEYDYASYIAKISTVFQDFKLFNYSISENIRPGISEEEAEAISVQVGIADKIASLPNRWQSSISKSYDPNGVELSGGQTQKIAIARALAKSSDLLILDEPTSALDPLAEAEIYEHFNELAEHKTALYISHRMSSSVFCDKILVLADGKVQDFDTHQHLMEKTDGLYYRLFKLQSKNYEYSSE</sequence>
<evidence type="ECO:0000256" key="5">
    <source>
        <dbReference type="ARBA" id="ARBA00022840"/>
    </source>
</evidence>
<evidence type="ECO:0000256" key="8">
    <source>
        <dbReference type="SAM" id="Phobius"/>
    </source>
</evidence>
<reference evidence="11" key="1">
    <citation type="submission" date="2020-10" db="EMBL/GenBank/DDBJ databases">
        <authorList>
            <person name="Gilroy R."/>
        </authorList>
    </citation>
    <scope>NUCLEOTIDE SEQUENCE</scope>
    <source>
        <strain evidence="11">ChiW17-6978</strain>
    </source>
</reference>
<dbReference type="PANTHER" id="PTHR24221:SF646">
    <property type="entry name" value="HAEMOLYSIN SECRETION ATP-BINDING PROTEIN"/>
    <property type="match status" value="1"/>
</dbReference>
<dbReference type="GO" id="GO:0034040">
    <property type="term" value="F:ATPase-coupled lipid transmembrane transporter activity"/>
    <property type="evidence" value="ECO:0007669"/>
    <property type="project" value="TreeGrafter"/>
</dbReference>
<accession>A0A9D1KIE8</accession>
<comment type="caution">
    <text evidence="11">The sequence shown here is derived from an EMBL/GenBank/DDBJ whole genome shotgun (WGS) entry which is preliminary data.</text>
</comment>
<dbReference type="Proteomes" id="UP000886758">
    <property type="component" value="Unassembled WGS sequence"/>
</dbReference>
<keyword evidence="3 8" id="KW-0812">Transmembrane</keyword>
<dbReference type="GO" id="GO:0140359">
    <property type="term" value="F:ABC-type transporter activity"/>
    <property type="evidence" value="ECO:0007669"/>
    <property type="project" value="InterPro"/>
</dbReference>
<evidence type="ECO:0000313" key="12">
    <source>
        <dbReference type="Proteomes" id="UP000886758"/>
    </source>
</evidence>
<dbReference type="InterPro" id="IPR036640">
    <property type="entry name" value="ABC1_TM_sf"/>
</dbReference>
<evidence type="ECO:0000256" key="2">
    <source>
        <dbReference type="ARBA" id="ARBA00005417"/>
    </source>
</evidence>
<keyword evidence="4" id="KW-0547">Nucleotide-binding</keyword>
<dbReference type="SUPFAM" id="SSF90123">
    <property type="entry name" value="ABC transporter transmembrane region"/>
    <property type="match status" value="1"/>
</dbReference>
<dbReference type="InterPro" id="IPR039421">
    <property type="entry name" value="Type_1_exporter"/>
</dbReference>
<protein>
    <submittedName>
        <fullName evidence="11">ABC transporter ATP-binding protein</fullName>
    </submittedName>
</protein>